<keyword evidence="1" id="KW-0378">Hydrolase</keyword>
<reference evidence="4" key="1">
    <citation type="submission" date="2019-05" db="EMBL/GenBank/DDBJ databases">
        <title>Annotation for the trematode Fasciolopsis buski.</title>
        <authorList>
            <person name="Choi Y.-J."/>
        </authorList>
    </citation>
    <scope>NUCLEOTIDE SEQUENCE</scope>
    <source>
        <strain evidence="4">HT</strain>
        <tissue evidence="4">Whole worm</tissue>
    </source>
</reference>
<name>A0A8E0RQ26_9TREM</name>
<accession>A0A8E0RQ26</accession>
<dbReference type="InterPro" id="IPR027417">
    <property type="entry name" value="P-loop_NTPase"/>
</dbReference>
<sequence>MEFKDSDCLCDYLSHKKRLTDLFFPDHKNPIISRYSNAYKDFWNFLQKLQKWVQSRCSSEDSCLLSQKRDRLNIRTVNYRLEDFLRHREVDRHSSRALSRQNFLCFHLIFDMYLDFLQKQKVSRIVKLKRDQAALPMAAFRSQLLDQLNTHRVVVVAGDTGCGKSTQVPQYLHFGELDSYGQPVGKGYRRIAVTQPRRIACISLAARVSTEMLNELGSKVAFQVHERHWQTDCLLGLVKCLVMARPELRVVLMSATINVQLFSSFFDNCPIIEAIMEPARAYAEQTKRWIILPLHSTLSAVDQEKVFHIAPDGVRKCVLSTNISETSLTIDGIRFVADSGKVKELSWDSSARLRRLKEFPISKASANQRKGRAGRTGPGVCFRFYSQEDYDQFEVCSPVSFFFLLHDWDHSSLSVSHPTSLSVRSRFQ</sequence>
<evidence type="ECO:0000259" key="3">
    <source>
        <dbReference type="PROSITE" id="PS51194"/>
    </source>
</evidence>
<gene>
    <name evidence="4" type="ORF">FBUS_07411</name>
</gene>
<dbReference type="GO" id="GO:0003723">
    <property type="term" value="F:RNA binding"/>
    <property type="evidence" value="ECO:0007669"/>
    <property type="project" value="TreeGrafter"/>
</dbReference>
<dbReference type="SUPFAM" id="SSF52540">
    <property type="entry name" value="P-loop containing nucleoside triphosphate hydrolases"/>
    <property type="match status" value="1"/>
</dbReference>
<dbReference type="Pfam" id="PF00271">
    <property type="entry name" value="Helicase_C"/>
    <property type="match status" value="1"/>
</dbReference>
<evidence type="ECO:0000256" key="2">
    <source>
        <dbReference type="ARBA" id="ARBA00022806"/>
    </source>
</evidence>
<dbReference type="GO" id="GO:0016787">
    <property type="term" value="F:hydrolase activity"/>
    <property type="evidence" value="ECO:0007669"/>
    <property type="project" value="UniProtKB-KW"/>
</dbReference>
<dbReference type="EMBL" id="LUCM01007606">
    <property type="protein sequence ID" value="KAA0189644.1"/>
    <property type="molecule type" value="Genomic_DNA"/>
</dbReference>
<keyword evidence="2 4" id="KW-0547">Nucleotide-binding</keyword>
<evidence type="ECO:0000313" key="4">
    <source>
        <dbReference type="EMBL" id="KAA0189644.1"/>
    </source>
</evidence>
<dbReference type="SMART" id="SM00490">
    <property type="entry name" value="HELICc"/>
    <property type="match status" value="1"/>
</dbReference>
<feature type="domain" description="Helicase C-terminal" evidence="3">
    <location>
        <begin position="261"/>
        <end position="424"/>
    </location>
</feature>
<organism evidence="4 5">
    <name type="scientific">Fasciolopsis buskii</name>
    <dbReference type="NCBI Taxonomy" id="27845"/>
    <lineage>
        <taxon>Eukaryota</taxon>
        <taxon>Metazoa</taxon>
        <taxon>Spiralia</taxon>
        <taxon>Lophotrochozoa</taxon>
        <taxon>Platyhelminthes</taxon>
        <taxon>Trematoda</taxon>
        <taxon>Digenea</taxon>
        <taxon>Plagiorchiida</taxon>
        <taxon>Echinostomata</taxon>
        <taxon>Echinostomatoidea</taxon>
        <taxon>Fasciolidae</taxon>
        <taxon>Fasciolopsis</taxon>
    </lineage>
</organism>
<dbReference type="GO" id="GO:0004386">
    <property type="term" value="F:helicase activity"/>
    <property type="evidence" value="ECO:0007669"/>
    <property type="project" value="UniProtKB-KW"/>
</dbReference>
<proteinExistence type="predicted"/>
<keyword evidence="5" id="KW-1185">Reference proteome</keyword>
<keyword evidence="2 4" id="KW-0067">ATP-binding</keyword>
<dbReference type="PROSITE" id="PS51194">
    <property type="entry name" value="HELICASE_CTER"/>
    <property type="match status" value="1"/>
</dbReference>
<protein>
    <submittedName>
        <fullName evidence="4">Putative ATP-dependent RNA helicase DHX34</fullName>
    </submittedName>
</protein>
<dbReference type="CDD" id="cd18791">
    <property type="entry name" value="SF2_C_RHA"/>
    <property type="match status" value="1"/>
</dbReference>
<evidence type="ECO:0000256" key="1">
    <source>
        <dbReference type="ARBA" id="ARBA00022801"/>
    </source>
</evidence>
<evidence type="ECO:0000313" key="5">
    <source>
        <dbReference type="Proteomes" id="UP000728185"/>
    </source>
</evidence>
<dbReference type="PANTHER" id="PTHR18934">
    <property type="entry name" value="ATP-DEPENDENT RNA HELICASE"/>
    <property type="match status" value="1"/>
</dbReference>
<dbReference type="Proteomes" id="UP000728185">
    <property type="component" value="Unassembled WGS sequence"/>
</dbReference>
<dbReference type="AlphaFoldDB" id="A0A8E0RQ26"/>
<comment type="caution">
    <text evidence="4">The sequence shown here is derived from an EMBL/GenBank/DDBJ whole genome shotgun (WGS) entry which is preliminary data.</text>
</comment>
<dbReference type="InterPro" id="IPR001650">
    <property type="entry name" value="Helicase_C-like"/>
</dbReference>
<dbReference type="OrthoDB" id="10253254at2759"/>
<dbReference type="Gene3D" id="3.40.50.300">
    <property type="entry name" value="P-loop containing nucleotide triphosphate hydrolases"/>
    <property type="match status" value="3"/>
</dbReference>
<keyword evidence="2 4" id="KW-0347">Helicase</keyword>
<dbReference type="PANTHER" id="PTHR18934:SF221">
    <property type="entry name" value="ATP-DEPENDENT RNA HELICASE DHX34-RELATED"/>
    <property type="match status" value="1"/>
</dbReference>